<dbReference type="EMBL" id="CP009896">
    <property type="protein sequence ID" value="AIY17859.1"/>
    <property type="molecule type" value="Genomic_DNA"/>
</dbReference>
<accession>A0A0J9YH58</accession>
<dbReference type="InterPro" id="IPR004919">
    <property type="entry name" value="GmrSD_N"/>
</dbReference>
<protein>
    <recommendedName>
        <fullName evidence="1">GmrSD restriction endonucleases N-terminal domain-containing protein</fullName>
    </recommendedName>
</protein>
<organism evidence="2 3">
    <name type="scientific">Nocardioides simplex</name>
    <name type="common">Arthrobacter simplex</name>
    <dbReference type="NCBI Taxonomy" id="2045"/>
    <lineage>
        <taxon>Bacteria</taxon>
        <taxon>Bacillati</taxon>
        <taxon>Actinomycetota</taxon>
        <taxon>Actinomycetes</taxon>
        <taxon>Propionibacteriales</taxon>
        <taxon>Nocardioidaceae</taxon>
        <taxon>Pimelobacter</taxon>
    </lineage>
</organism>
<dbReference type="OrthoDB" id="9787127at2"/>
<dbReference type="KEGG" id="psim:KR76_15750"/>
<dbReference type="Proteomes" id="UP000030300">
    <property type="component" value="Chromosome"/>
</dbReference>
<evidence type="ECO:0000259" key="1">
    <source>
        <dbReference type="Pfam" id="PF03235"/>
    </source>
</evidence>
<evidence type="ECO:0000313" key="2">
    <source>
        <dbReference type="EMBL" id="AIY17859.1"/>
    </source>
</evidence>
<gene>
    <name evidence="2" type="ORF">KR76_15750</name>
</gene>
<dbReference type="STRING" id="2045.KR76_15750"/>
<dbReference type="RefSeq" id="WP_038679604.1">
    <property type="nucleotide sequence ID" value="NZ_BJMC01000026.1"/>
</dbReference>
<name>A0A0J9YH58_NOCSI</name>
<proteinExistence type="predicted"/>
<dbReference type="GeneID" id="96610290"/>
<sequence>MPVDYGLTTYTAFDLFAWYEQGELELSPKFQRRPVWTTAARSYFVDSILREFPVPPLHIRLIGPGQRSTRREIIDGQQRLRALFDFIGGRFALSRALQSEWAGRSLDELPAEVRDRLFYYKFSVYQYQGLSDPEVLEIFARLNTYSEGLSRQELRNGKYFGQFKTAVYESSYRHLEFWRTHKILSERAIARMGEAELTSELFALELDGLQDKKTSLDEFYRNLDESWGDEPARWPSSKAQLNSPDRPQNWLSRDEAVFRFEHVLANISDAVGELLPATVFRRPVLFYTLFGAVYHRMYGMPRERDLQSPLVELSSQAARRLWYAMEALDELVASKPRPESVPPVDRIFLGAMAGQTDNLAPRRTRLHELWRRADLSVA</sequence>
<dbReference type="Pfam" id="PF03235">
    <property type="entry name" value="GmrSD_N"/>
    <property type="match status" value="1"/>
</dbReference>
<dbReference type="AlphaFoldDB" id="A0A0J9YH58"/>
<evidence type="ECO:0000313" key="3">
    <source>
        <dbReference type="Proteomes" id="UP000030300"/>
    </source>
</evidence>
<feature type="domain" description="GmrSD restriction endonucleases N-terminal" evidence="1">
    <location>
        <begin position="26"/>
        <end position="160"/>
    </location>
</feature>
<dbReference type="PANTHER" id="PTHR39639">
    <property type="entry name" value="CHROMOSOME 16, WHOLE GENOME SHOTGUN SEQUENCE"/>
    <property type="match status" value="1"/>
</dbReference>
<keyword evidence="3" id="KW-1185">Reference proteome</keyword>
<reference evidence="2 3" key="1">
    <citation type="journal article" date="2015" name="Genome Announc.">
        <title>Complete Genome Sequence of Steroid-Transforming Nocardioides simplex VKM Ac-2033D.</title>
        <authorList>
            <person name="Shtratnikova V.Y."/>
            <person name="Schelkunov M.I."/>
            <person name="Pekov Y.A."/>
            <person name="Fokina V.V."/>
            <person name="Logacheva M.D."/>
            <person name="Sokolov S.L."/>
            <person name="Bragin E.Y."/>
            <person name="Ashapkin V.V."/>
            <person name="Donova M.V."/>
        </authorList>
    </citation>
    <scope>NUCLEOTIDE SEQUENCE [LARGE SCALE GENOMIC DNA]</scope>
    <source>
        <strain evidence="2 3">VKM Ac-2033D</strain>
    </source>
</reference>
<dbReference type="eggNOG" id="COG1479">
    <property type="taxonomic scope" value="Bacteria"/>
</dbReference>
<dbReference type="PANTHER" id="PTHR39639:SF1">
    <property type="entry name" value="DUF262 DOMAIN-CONTAINING PROTEIN"/>
    <property type="match status" value="1"/>
</dbReference>